<dbReference type="STRING" id="5627.A0A1C7LX93"/>
<protein>
    <submittedName>
        <fullName evidence="3">Uncharacterized protein</fullName>
    </submittedName>
</protein>
<keyword evidence="4" id="KW-1185">Reference proteome</keyword>
<dbReference type="OrthoDB" id="2756427at2759"/>
<gene>
    <name evidence="3" type="ORF">A0H81_12570</name>
</gene>
<keyword evidence="1" id="KW-0175">Coiled coil</keyword>
<organism evidence="3 4">
    <name type="scientific">Grifola frondosa</name>
    <name type="common">Maitake</name>
    <name type="synonym">Polyporus frondosus</name>
    <dbReference type="NCBI Taxonomy" id="5627"/>
    <lineage>
        <taxon>Eukaryota</taxon>
        <taxon>Fungi</taxon>
        <taxon>Dikarya</taxon>
        <taxon>Basidiomycota</taxon>
        <taxon>Agaricomycotina</taxon>
        <taxon>Agaricomycetes</taxon>
        <taxon>Polyporales</taxon>
        <taxon>Grifolaceae</taxon>
        <taxon>Grifola</taxon>
    </lineage>
</organism>
<name>A0A1C7LX93_GRIFR</name>
<evidence type="ECO:0000256" key="2">
    <source>
        <dbReference type="SAM" id="MobiDB-lite"/>
    </source>
</evidence>
<dbReference type="AlphaFoldDB" id="A0A1C7LX93"/>
<reference evidence="3 4" key="1">
    <citation type="submission" date="2016-03" db="EMBL/GenBank/DDBJ databases">
        <title>Whole genome sequencing of Grifola frondosa 9006-11.</title>
        <authorList>
            <person name="Min B."/>
            <person name="Park H."/>
            <person name="Kim J.-G."/>
            <person name="Cho H."/>
            <person name="Oh Y.-L."/>
            <person name="Kong W.-S."/>
            <person name="Choi I.-G."/>
        </authorList>
    </citation>
    <scope>NUCLEOTIDE SEQUENCE [LARGE SCALE GENOMIC DNA]</scope>
    <source>
        <strain evidence="3 4">9006-11</strain>
    </source>
</reference>
<accession>A0A1C7LX93</accession>
<sequence>MALSRCQFNPAGIESVRSQLGQGGISDVYQRQLHAAAYAFLSCGFHKDGHHSLNAKQFHDLFKVARANLPTGKEGRDARTAFYNGLLDTIFDLVTAYDRVTGGATLVITFSGAQAPGAQPVPSHVKTQVYFNPGLLEEMPDMGPALARMNQIFAEEIALRIIPRWERAFKSAGYSYDFCTTAVLPIVAHPLVPAPVRPNCARYHFHGHPPEEFQAILEAEGGLEAEQPLGDVRNLNQLEMLRRRVRELEEVIHEADIDHTRSRIKELENVIEQKDLAVKQLEEEVRQLHSSAAMAAHSPRRIISLRLSRKAGPPSSIATAVPSITMAMSGKGSGAHTPPSSPSLSSISSVSSIPALMSSGYDPPCLNPSSRTSML</sequence>
<comment type="caution">
    <text evidence="3">The sequence shown here is derived from an EMBL/GenBank/DDBJ whole genome shotgun (WGS) entry which is preliminary data.</text>
</comment>
<dbReference type="EMBL" id="LUGG01000024">
    <property type="protein sequence ID" value="OBZ67434.1"/>
    <property type="molecule type" value="Genomic_DNA"/>
</dbReference>
<evidence type="ECO:0000313" key="3">
    <source>
        <dbReference type="EMBL" id="OBZ67434.1"/>
    </source>
</evidence>
<feature type="region of interest" description="Disordered" evidence="2">
    <location>
        <begin position="328"/>
        <end position="348"/>
    </location>
</feature>
<evidence type="ECO:0000256" key="1">
    <source>
        <dbReference type="SAM" id="Coils"/>
    </source>
</evidence>
<dbReference type="OMA" id="LELAYMI"/>
<evidence type="ECO:0000313" key="4">
    <source>
        <dbReference type="Proteomes" id="UP000092993"/>
    </source>
</evidence>
<dbReference type="Proteomes" id="UP000092993">
    <property type="component" value="Unassembled WGS sequence"/>
</dbReference>
<feature type="coiled-coil region" evidence="1">
    <location>
        <begin position="238"/>
        <end position="291"/>
    </location>
</feature>
<proteinExistence type="predicted"/>